<dbReference type="GeneID" id="27347875"/>
<evidence type="ECO:0000313" key="3">
    <source>
        <dbReference type="Proteomes" id="UP000054466"/>
    </source>
</evidence>
<name>A0A0D2C514_9EURO</name>
<feature type="region of interest" description="Disordered" evidence="1">
    <location>
        <begin position="1"/>
        <end position="37"/>
    </location>
</feature>
<dbReference type="GO" id="GO:0005737">
    <property type="term" value="C:cytoplasm"/>
    <property type="evidence" value="ECO:0007669"/>
    <property type="project" value="TreeGrafter"/>
</dbReference>
<dbReference type="STRING" id="569365.A0A0D2C514"/>
<dbReference type="Proteomes" id="UP000054466">
    <property type="component" value="Unassembled WGS sequence"/>
</dbReference>
<accession>A0A0D2C514</accession>
<dbReference type="AlphaFoldDB" id="A0A0D2C514"/>
<evidence type="ECO:0000256" key="1">
    <source>
        <dbReference type="SAM" id="MobiDB-lite"/>
    </source>
</evidence>
<evidence type="ECO:0000313" key="2">
    <source>
        <dbReference type="EMBL" id="KIW25515.1"/>
    </source>
</evidence>
<dbReference type="RefSeq" id="XP_016245731.1">
    <property type="nucleotide sequence ID" value="XM_016395875.1"/>
</dbReference>
<dbReference type="InterPro" id="IPR051783">
    <property type="entry name" value="NAD(P)-dependent_oxidoreduct"/>
</dbReference>
<dbReference type="VEuPathDB" id="FungiDB:PV07_08681"/>
<dbReference type="GO" id="GO:0004029">
    <property type="term" value="F:aldehyde dehydrogenase (NAD+) activity"/>
    <property type="evidence" value="ECO:0007669"/>
    <property type="project" value="TreeGrafter"/>
</dbReference>
<organism evidence="2 3">
    <name type="scientific">Cladophialophora immunda</name>
    <dbReference type="NCBI Taxonomy" id="569365"/>
    <lineage>
        <taxon>Eukaryota</taxon>
        <taxon>Fungi</taxon>
        <taxon>Dikarya</taxon>
        <taxon>Ascomycota</taxon>
        <taxon>Pezizomycotina</taxon>
        <taxon>Eurotiomycetes</taxon>
        <taxon>Chaetothyriomycetidae</taxon>
        <taxon>Chaetothyriales</taxon>
        <taxon>Herpotrichiellaceae</taxon>
        <taxon>Cladophialophora</taxon>
    </lineage>
</organism>
<reference evidence="2 3" key="1">
    <citation type="submission" date="2015-01" db="EMBL/GenBank/DDBJ databases">
        <title>The Genome Sequence of Cladophialophora immunda CBS83496.</title>
        <authorList>
            <consortium name="The Broad Institute Genomics Platform"/>
            <person name="Cuomo C."/>
            <person name="de Hoog S."/>
            <person name="Gorbushina A."/>
            <person name="Stielow B."/>
            <person name="Teixiera M."/>
            <person name="Abouelleil A."/>
            <person name="Chapman S.B."/>
            <person name="Priest M."/>
            <person name="Young S.K."/>
            <person name="Wortman J."/>
            <person name="Nusbaum C."/>
            <person name="Birren B."/>
        </authorList>
    </citation>
    <scope>NUCLEOTIDE SEQUENCE [LARGE SCALE GENOMIC DNA]</scope>
    <source>
        <strain evidence="2 3">CBS 83496</strain>
    </source>
</reference>
<dbReference type="OrthoDB" id="2130169at2759"/>
<proteinExistence type="predicted"/>
<dbReference type="PANTHER" id="PTHR48079:SF6">
    <property type="entry name" value="NAD(P)-BINDING DOMAIN-CONTAINING PROTEIN-RELATED"/>
    <property type="match status" value="1"/>
</dbReference>
<dbReference type="HOGENOM" id="CLU_1415016_0_0_1"/>
<keyword evidence="3" id="KW-1185">Reference proteome</keyword>
<sequence>MSTNSSWLRDRRRSGPPLSRLPTIHGPARGPDNQRSIQTPRFLKAFLQARRGFRVEKGENIWHYVHVQGRSNLYLLLGEAASLGGPPATWNDQGCHLAEAGSFAWGDILSRLTELGHQKSVLDSPEAPVLDPDGVDKLVLRGKYLAGTNSRGISLRGKKILRWQPKMPVIEDSLSDAIDVEAHLLGLSSVRL</sequence>
<protein>
    <submittedName>
        <fullName evidence="2">Uncharacterized protein</fullName>
    </submittedName>
</protein>
<gene>
    <name evidence="2" type="ORF">PV07_08681</name>
</gene>
<dbReference type="EMBL" id="KN847044">
    <property type="protein sequence ID" value="KIW25515.1"/>
    <property type="molecule type" value="Genomic_DNA"/>
</dbReference>
<dbReference type="PANTHER" id="PTHR48079">
    <property type="entry name" value="PROTEIN YEEZ"/>
    <property type="match status" value="1"/>
</dbReference>